<feature type="region of interest" description="Disordered" evidence="1">
    <location>
        <begin position="1072"/>
        <end position="1105"/>
    </location>
</feature>
<proteinExistence type="predicted"/>
<feature type="signal peptide" evidence="2">
    <location>
        <begin position="1"/>
        <end position="23"/>
    </location>
</feature>
<name>A0A6N9NF62_9FLAO</name>
<evidence type="ECO:0000313" key="3">
    <source>
        <dbReference type="EMBL" id="NBG65286.1"/>
    </source>
</evidence>
<comment type="caution">
    <text evidence="3">The sequence shown here is derived from an EMBL/GenBank/DDBJ whole genome shotgun (WGS) entry which is preliminary data.</text>
</comment>
<reference evidence="3 4" key="1">
    <citation type="submission" date="2019-12" db="EMBL/GenBank/DDBJ databases">
        <authorList>
            <person name="Zhao J."/>
        </authorList>
    </citation>
    <scope>NUCLEOTIDE SEQUENCE [LARGE SCALE GENOMIC DNA]</scope>
    <source>
        <strain evidence="3 4">S-15</strain>
    </source>
</reference>
<dbReference type="Gene3D" id="2.60.40.4070">
    <property type="match status" value="1"/>
</dbReference>
<dbReference type="EMBL" id="WWNE01000004">
    <property type="protein sequence ID" value="NBG65286.1"/>
    <property type="molecule type" value="Genomic_DNA"/>
</dbReference>
<keyword evidence="4" id="KW-1185">Reference proteome</keyword>
<evidence type="ECO:0000256" key="2">
    <source>
        <dbReference type="SAM" id="SignalP"/>
    </source>
</evidence>
<protein>
    <submittedName>
        <fullName evidence="3">T9SS C-terminal target domain-containing protein</fullName>
    </submittedName>
</protein>
<organism evidence="3 4">
    <name type="scientific">Acidiluteibacter ferrifornacis</name>
    <dbReference type="NCBI Taxonomy" id="2692424"/>
    <lineage>
        <taxon>Bacteria</taxon>
        <taxon>Pseudomonadati</taxon>
        <taxon>Bacteroidota</taxon>
        <taxon>Flavobacteriia</taxon>
        <taxon>Flavobacteriales</taxon>
        <taxon>Cryomorphaceae</taxon>
        <taxon>Acidiluteibacter</taxon>
    </lineage>
</organism>
<dbReference type="Proteomes" id="UP000470771">
    <property type="component" value="Unassembled WGS sequence"/>
</dbReference>
<gene>
    <name evidence="3" type="ORF">GQN54_04110</name>
</gene>
<accession>A0A6N9NF62</accession>
<evidence type="ECO:0000256" key="1">
    <source>
        <dbReference type="SAM" id="MobiDB-lite"/>
    </source>
</evidence>
<sequence length="1402" mass="154580">MKRIIKNIGIGLFAIFVSTSSFAREYKPEGQKSNNNNQSVGQNPGLAANCTPSKKVISLKYNNVTTPILSNGLLWQNRANGAAGYEVPASSGNYALYSGGLWLGGTDVNGQLKAAVSTFGNGNDFWTGPLDTTGNAEISPAVCDQYDKFDTLTKSSVREFVAYWAAVNSPDLNDDLAFAQYSIPEPIKLWPGNGDPSLSQSIRLAPFVDVDGDKRYQPEVAGDYPYYDLTGKVDCRAQRSSRSLTSSRPLFGDYTIWWVFNDKGNIHTESNAPGIGMEIHAQAFAFSTNDEINSMTFYNYELINRSTFTLTNTYFGSWVDPDLGYSADDYVGCDVNRGLGYCYNGDEDDETAAGQQGYGANPPAIGIDYFEGPYQDLDGINNNYGTGPGEALNGLGYYNPNDAEPDTIPDNERFGMRRFVYYNLGTADNGDPSASAHYYNYLRGIWKNGQRMSHGGNGFRGTGVEGIPTDFMFPGDSDPLLWGTNGVPVSNTNWTENNADGGQPNGVGDRRFLQSAGPFTLEPGNVNDITVGVVYARALSGGRLASVEKLFDADDKAQILFDNCFKVLNGPDAPDVSVQELDREILLYLTNPVTSNNYKELYEEEDPNIVTPQEMIDQQLFYDNKYRFQGYKIYQLKDVDVSVGDINDDSKARLIYQVDIKDDITTIVNFEYNEEIKANVPTVEVVGENQGIKHSFRVTTDLFASGDNRLVNFKTYYFVAIAYGFNQFKPYAQDVAPTPGDYFGADYTGQTKPYLASRQNGRGGSIQAVSAIPHKPFSELGGTVANSSYGDLVQISRLQGSGNGDFGIELTKSTLDRIGSTMNGDYPDTLTYKVGKAPIEVKIIDPLSVTEQKFFLKMKKPNSTDTVVTAQSSWIIYNANDFNDSITSDNTLSVNNEQIIPEWGISVSTYYGSIPGDRSLVTSNANGYIGASLTYDDPSKAWLGGIADQDGYNFYNWILSGQIAASDDDPAFNRFFSDKLIINASGNDFADPNEDYENILGGIIAPYTLTQYRKGNSTDGIVYNAPAATSQSVMDYNEIRFLSSTSIVLTKDKSKWTRCPVIELQEEAQKAQGGAERHALRASPSVDKNGNFANPSDPVSSNPEDPNYISSTGMGWFPGYAVDLETGERLNMAFGEDSWYGRDNGSDMLWNPTSTETTGIQFAENLVWGGKHYVYVFRKTRPEELLYNVSPNYRYPSYDAGQKIVNVLKGNSSFDKNLAWASCNYVAIPMLLEGQELLATDATVTIQVNRPLGNYYTPLEGLPNDYEYLRNQGRPVYEFNTYGLGVTKGVKSAVEEALNEIRVVPNPYYAYSAYERGQLDNVVKITNLPDVANIKIYNLAGTLIRSYSKSSSDVQYVDWDLKNAANISIASGVYIVHVEVPGVGEKIIKWFGVMRPIDLNNF</sequence>
<evidence type="ECO:0000313" key="4">
    <source>
        <dbReference type="Proteomes" id="UP000470771"/>
    </source>
</evidence>
<feature type="compositionally biased region" description="Polar residues" evidence="1">
    <location>
        <begin position="1086"/>
        <end position="1105"/>
    </location>
</feature>
<dbReference type="RefSeq" id="WP_160632242.1">
    <property type="nucleotide sequence ID" value="NZ_WWNE01000004.1"/>
</dbReference>
<keyword evidence="2" id="KW-0732">Signal</keyword>
<feature type="chain" id="PRO_5027074625" evidence="2">
    <location>
        <begin position="24"/>
        <end position="1402"/>
    </location>
</feature>